<evidence type="ECO:0000313" key="1">
    <source>
        <dbReference type="EMBL" id="MBL1222575.1"/>
    </source>
</evidence>
<evidence type="ECO:0000313" key="2">
    <source>
        <dbReference type="Proteomes" id="UP000661696"/>
    </source>
</evidence>
<proteinExistence type="predicted"/>
<organism evidence="1 2">
    <name type="scientific">Chryseobacterium endalhagicum</name>
    <dbReference type="NCBI Taxonomy" id="2797638"/>
    <lineage>
        <taxon>Bacteria</taxon>
        <taxon>Pseudomonadati</taxon>
        <taxon>Bacteroidota</taxon>
        <taxon>Flavobacteriia</taxon>
        <taxon>Flavobacteriales</taxon>
        <taxon>Weeksellaceae</taxon>
        <taxon>Chryseobacterium group</taxon>
        <taxon>Chryseobacterium</taxon>
    </lineage>
</organism>
<dbReference type="EMBL" id="JAELVM010000003">
    <property type="protein sequence ID" value="MBL1222575.1"/>
    <property type="molecule type" value="Genomic_DNA"/>
</dbReference>
<gene>
    <name evidence="1" type="ORF">JET18_17110</name>
</gene>
<protein>
    <recommendedName>
        <fullName evidence="3">WG repeat-containing protein</fullName>
    </recommendedName>
</protein>
<dbReference type="InterPro" id="IPR021109">
    <property type="entry name" value="Peptidase_aspartic_dom_sf"/>
</dbReference>
<comment type="caution">
    <text evidence="1">The sequence shown here is derived from an EMBL/GenBank/DDBJ whole genome shotgun (WGS) entry which is preliminary data.</text>
</comment>
<accession>A0ABS1QIY9</accession>
<dbReference type="Proteomes" id="UP000661696">
    <property type="component" value="Unassembled WGS sequence"/>
</dbReference>
<keyword evidence="2" id="KW-1185">Reference proteome</keyword>
<name>A0ABS1QIY9_9FLAO</name>
<dbReference type="RefSeq" id="WP_202093042.1">
    <property type="nucleotide sequence ID" value="NZ_JAELVM010000003.1"/>
</dbReference>
<evidence type="ECO:0008006" key="3">
    <source>
        <dbReference type="Google" id="ProtNLM"/>
    </source>
</evidence>
<dbReference type="Gene3D" id="2.40.70.10">
    <property type="entry name" value="Acid Proteases"/>
    <property type="match status" value="1"/>
</dbReference>
<sequence>MFKKTSLIFMFSAGLFSINAQQTIPFRITKHNNIIVKTLVNKQDSLDLMFQIAMEDASISPDRKRRADHLIFDKNEISEKNTVQIGKFALNNVRFFNNELTGHEADGKIGTGMFAGKTFKIDYDNNRFEIYDKQPDLKGYQGMMLLNENGQFFINADNIIDGNLQQEAYFLLQSGYSGALLYSNDFAEEKNLDKMLKVTSEKTMKNSSGESIVTKQGILPFFKLNNSVLKDVPAGFFVGKRKTQAVNYFGADMMRRFIWIFDADRKTVYIKPSKYFSEDYYKIK</sequence>
<reference evidence="1 2" key="1">
    <citation type="submission" date="2020-12" db="EMBL/GenBank/DDBJ databases">
        <title>Chryseobacterium endoalhailicus sp. nov., isolated from seed of leguminous plant.</title>
        <authorList>
            <person name="Zhang X."/>
        </authorList>
    </citation>
    <scope>NUCLEOTIDE SEQUENCE [LARGE SCALE GENOMIC DNA]</scope>
    <source>
        <strain evidence="1 2">L7</strain>
    </source>
</reference>